<keyword evidence="7" id="KW-1185">Reference proteome</keyword>
<evidence type="ECO:0000256" key="4">
    <source>
        <dbReference type="SAM" id="MobiDB-lite"/>
    </source>
</evidence>
<name>A0A8H6IVA5_9PEZI</name>
<feature type="region of interest" description="Disordered" evidence="4">
    <location>
        <begin position="82"/>
        <end position="132"/>
    </location>
</feature>
<dbReference type="InterPro" id="IPR003653">
    <property type="entry name" value="Peptidase_C48_C"/>
</dbReference>
<comment type="similarity">
    <text evidence="1">Belongs to the peptidase C48 family.</text>
</comment>
<dbReference type="GO" id="GO:0006508">
    <property type="term" value="P:proteolysis"/>
    <property type="evidence" value="ECO:0007669"/>
    <property type="project" value="UniProtKB-KW"/>
</dbReference>
<comment type="caution">
    <text evidence="6">The sequence shown here is derived from an EMBL/GenBank/DDBJ whole genome shotgun (WGS) entry which is preliminary data.</text>
</comment>
<evidence type="ECO:0000259" key="5">
    <source>
        <dbReference type="PROSITE" id="PS50600"/>
    </source>
</evidence>
<evidence type="ECO:0000313" key="7">
    <source>
        <dbReference type="Proteomes" id="UP000652219"/>
    </source>
</evidence>
<feature type="region of interest" description="Disordered" evidence="4">
    <location>
        <begin position="1"/>
        <end position="51"/>
    </location>
</feature>
<dbReference type="AlphaFoldDB" id="A0A8H6IVA5"/>
<organism evidence="6 7">
    <name type="scientific">Colletotrichum sojae</name>
    <dbReference type="NCBI Taxonomy" id="2175907"/>
    <lineage>
        <taxon>Eukaryota</taxon>
        <taxon>Fungi</taxon>
        <taxon>Dikarya</taxon>
        <taxon>Ascomycota</taxon>
        <taxon>Pezizomycotina</taxon>
        <taxon>Sordariomycetes</taxon>
        <taxon>Hypocreomycetidae</taxon>
        <taxon>Glomerellales</taxon>
        <taxon>Glomerellaceae</taxon>
        <taxon>Colletotrichum</taxon>
        <taxon>Colletotrichum orchidearum species complex</taxon>
    </lineage>
</organism>
<dbReference type="PROSITE" id="PS50600">
    <property type="entry name" value="ULP_PROTEASE"/>
    <property type="match status" value="1"/>
</dbReference>
<dbReference type="EMBL" id="WIGN01000332">
    <property type="protein sequence ID" value="KAF6798807.1"/>
    <property type="molecule type" value="Genomic_DNA"/>
</dbReference>
<sequence length="462" mass="51628">MSAQPALSESPGSDDDPFAWGLTEPGLELSTDTNHDGWNGGYENPRSFDDPEDSLALLQASISSPESHNWMENYLSIDVDFPDQDQILDPDNEHEVCHQDDEEPTDPPRSPASPTDVEISALEDSSDTSFDSWLPAPLETENDFVSSEVEMGDAFIDLDETSSSGSNDLETRHRDECVTQYLGTMSRLIVPDERLMGDDIETLQKILFDRAESVSSIPCQSLLAHPLWLRLGRTLPAKLPQAVSTARYIFTVMHHQHPEHWTLGQLDLHERIFYHYDSLDLAGVQDQVSNEVVPWLENVADINVRISKMRGPRQDDTVNCGIHVLHVLSCLLEGRPVPDRIEVAAFRHDMLRLVLQEGKAKFPDNDQILEVESTLSFGRHKDSAKADQPVELFSASSSADDEYVTDRAMGLNTTSPVVTFNQTTCVRAVFATQLVYSNTRNFKPNSGLRELGILRAGLVLWV</sequence>
<dbReference type="Proteomes" id="UP000652219">
    <property type="component" value="Unassembled WGS sequence"/>
</dbReference>
<dbReference type="GO" id="GO:0008234">
    <property type="term" value="F:cysteine-type peptidase activity"/>
    <property type="evidence" value="ECO:0007669"/>
    <property type="project" value="InterPro"/>
</dbReference>
<dbReference type="Pfam" id="PF02902">
    <property type="entry name" value="Peptidase_C48"/>
    <property type="match status" value="1"/>
</dbReference>
<keyword evidence="3" id="KW-0378">Hydrolase</keyword>
<evidence type="ECO:0000256" key="3">
    <source>
        <dbReference type="ARBA" id="ARBA00022801"/>
    </source>
</evidence>
<evidence type="ECO:0000256" key="2">
    <source>
        <dbReference type="ARBA" id="ARBA00022670"/>
    </source>
</evidence>
<accession>A0A8H6IVA5</accession>
<proteinExistence type="inferred from homology"/>
<dbReference type="Gene3D" id="3.40.395.10">
    <property type="entry name" value="Adenoviral Proteinase, Chain A"/>
    <property type="match status" value="1"/>
</dbReference>
<dbReference type="GO" id="GO:0019783">
    <property type="term" value="F:ubiquitin-like protein peptidase activity"/>
    <property type="evidence" value="ECO:0007669"/>
    <property type="project" value="UniProtKB-ARBA"/>
</dbReference>
<feature type="domain" description="Ubiquitin-like protease family profile" evidence="5">
    <location>
        <begin position="154"/>
        <end position="331"/>
    </location>
</feature>
<dbReference type="SUPFAM" id="SSF54001">
    <property type="entry name" value="Cysteine proteinases"/>
    <property type="match status" value="1"/>
</dbReference>
<evidence type="ECO:0000256" key="1">
    <source>
        <dbReference type="ARBA" id="ARBA00005234"/>
    </source>
</evidence>
<evidence type="ECO:0000313" key="6">
    <source>
        <dbReference type="EMBL" id="KAF6798807.1"/>
    </source>
</evidence>
<reference evidence="6 7" key="1">
    <citation type="journal article" date="2020" name="Phytopathology">
        <title>Genome Sequence Resources of Colletotrichum truncatum, C. plurivorum, C. musicola, and C. sojae: Four Species Pathogenic to Soybean (Glycine max).</title>
        <authorList>
            <person name="Rogerio F."/>
            <person name="Boufleur T.R."/>
            <person name="Ciampi-Guillardi M."/>
            <person name="Sukno S.A."/>
            <person name="Thon M.R."/>
            <person name="Massola Junior N.S."/>
            <person name="Baroncelli R."/>
        </authorList>
    </citation>
    <scope>NUCLEOTIDE SEQUENCE [LARGE SCALE GENOMIC DNA]</scope>
    <source>
        <strain evidence="6 7">LFN0009</strain>
    </source>
</reference>
<feature type="compositionally biased region" description="Polar residues" evidence="4">
    <location>
        <begin position="1"/>
        <end position="11"/>
    </location>
</feature>
<keyword evidence="2" id="KW-0645">Protease</keyword>
<dbReference type="InterPro" id="IPR038765">
    <property type="entry name" value="Papain-like_cys_pep_sf"/>
</dbReference>
<protein>
    <submittedName>
        <fullName evidence="6">Sentrin sumo-specific</fullName>
    </submittedName>
</protein>
<gene>
    <name evidence="6" type="ORF">CSOJ01_12648</name>
</gene>